<evidence type="ECO:0000256" key="3">
    <source>
        <dbReference type="ARBA" id="ARBA00022741"/>
    </source>
</evidence>
<dbReference type="Proteomes" id="UP000635477">
    <property type="component" value="Unassembled WGS sequence"/>
</dbReference>
<evidence type="ECO:0000259" key="6">
    <source>
        <dbReference type="Pfam" id="PF00501"/>
    </source>
</evidence>
<name>A0A8H4UHM5_9HYPO</name>
<reference evidence="7" key="2">
    <citation type="submission" date="2020-05" db="EMBL/GenBank/DDBJ databases">
        <authorList>
            <person name="Kim H.-S."/>
            <person name="Proctor R.H."/>
            <person name="Brown D.W."/>
        </authorList>
    </citation>
    <scope>NUCLEOTIDE SEQUENCE</scope>
    <source>
        <strain evidence="7">NRRL 22465</strain>
    </source>
</reference>
<dbReference type="GO" id="GO:0004467">
    <property type="term" value="F:long-chain fatty acid-CoA ligase activity"/>
    <property type="evidence" value="ECO:0007669"/>
    <property type="project" value="UniProtKB-EC"/>
</dbReference>
<gene>
    <name evidence="7" type="ORF">FZEAL_6655</name>
</gene>
<dbReference type="AlphaFoldDB" id="A0A8H4UHM5"/>
<dbReference type="GO" id="GO:0005811">
    <property type="term" value="C:lipid droplet"/>
    <property type="evidence" value="ECO:0007669"/>
    <property type="project" value="TreeGrafter"/>
</dbReference>
<dbReference type="EMBL" id="JABEYC010000495">
    <property type="protein sequence ID" value="KAF4976719.1"/>
    <property type="molecule type" value="Genomic_DNA"/>
</dbReference>
<comment type="similarity">
    <text evidence="1">Belongs to the ATP-dependent AMP-binding enzyme family.</text>
</comment>
<dbReference type="GO" id="GO:0005886">
    <property type="term" value="C:plasma membrane"/>
    <property type="evidence" value="ECO:0007669"/>
    <property type="project" value="TreeGrafter"/>
</dbReference>
<keyword evidence="2" id="KW-0436">Ligase</keyword>
<evidence type="ECO:0000313" key="8">
    <source>
        <dbReference type="Proteomes" id="UP000635477"/>
    </source>
</evidence>
<dbReference type="InterPro" id="IPR000873">
    <property type="entry name" value="AMP-dep_synth/lig_dom"/>
</dbReference>
<evidence type="ECO:0000313" key="7">
    <source>
        <dbReference type="EMBL" id="KAF4976719.1"/>
    </source>
</evidence>
<evidence type="ECO:0000256" key="4">
    <source>
        <dbReference type="ARBA" id="ARBA00022840"/>
    </source>
</evidence>
<dbReference type="GO" id="GO:0005783">
    <property type="term" value="C:endoplasmic reticulum"/>
    <property type="evidence" value="ECO:0007669"/>
    <property type="project" value="TreeGrafter"/>
</dbReference>
<evidence type="ECO:0000256" key="5">
    <source>
        <dbReference type="ARBA" id="ARBA00036813"/>
    </source>
</evidence>
<dbReference type="Gene3D" id="3.40.50.12780">
    <property type="entry name" value="N-terminal domain of ligase-like"/>
    <property type="match status" value="1"/>
</dbReference>
<comment type="catalytic activity">
    <reaction evidence="5">
        <text>a long-chain fatty acid + ATP + CoA = a long-chain fatty acyl-CoA + AMP + diphosphate</text>
        <dbReference type="Rhea" id="RHEA:15421"/>
        <dbReference type="ChEBI" id="CHEBI:30616"/>
        <dbReference type="ChEBI" id="CHEBI:33019"/>
        <dbReference type="ChEBI" id="CHEBI:57287"/>
        <dbReference type="ChEBI" id="CHEBI:57560"/>
        <dbReference type="ChEBI" id="CHEBI:83139"/>
        <dbReference type="ChEBI" id="CHEBI:456215"/>
        <dbReference type="EC" id="6.2.1.3"/>
    </reaction>
</comment>
<sequence length="687" mass="75157">MGLTSGVAPLHQVHKPPFTIEAPGYDREPNETIPRRHPQARHGLIDRPAEDVCTVFDIVRRSARIYPDNRAVGARKLVKLHKEIQTTQKKIDGQMKDVEKELSFFELSTYSFYSYKEYETLCLELGSGLRHLGVTQESKLFLFGTTSVQWIAISHGCASQSIPIVTAYDSLGESGLEHSLLQTGAKVIYVDPHLLNIAVGPLKKSNVRTIIVNESCVLAARDELQDFMAANPEFTVITFEALRRTGEECMVDIVPAKPEDLYCVMYTSGSSGIPKGVCITHQSLVAAVSGLYTCVGECVTDQDVLLAYLPLAHVLELALENLAMFVGGTVGYGNPRTLADSSVRNCAGDMRELRPTVMPGVPQVWETIKKGILARLSSSPVLGALFWGAFGFKSFMIRHNQPGACILDDIVFGKIRELAGGRLRIAFNGGSAISDYTKHFLSLVLSPMLVGYGLTESCATGALGSPLEFSPKSIGTIPGSIDLKLVSVPEHGYFADSKVPQGEIWIKGAPVMMGYYEDEEETHKTLTHDGWLKTGDVGEFDPDGHVRVIDRIKNLVKMQGGEYVALEKLESIYRGVHGIANVMVYADSDHSRPIAVIMPNEKALADIARDLGVDEQDMFTDSKVRSAVLEDLQSAGRESGLSSIEIVVAVVITHEEWTPPSGLVTATQKLNRRAIQAKFKTEIHAVL</sequence>
<evidence type="ECO:0000256" key="2">
    <source>
        <dbReference type="ARBA" id="ARBA00022598"/>
    </source>
</evidence>
<dbReference type="PROSITE" id="PS00455">
    <property type="entry name" value="AMP_BINDING"/>
    <property type="match status" value="1"/>
</dbReference>
<dbReference type="GO" id="GO:0035336">
    <property type="term" value="P:long-chain fatty-acyl-CoA metabolic process"/>
    <property type="evidence" value="ECO:0007669"/>
    <property type="project" value="TreeGrafter"/>
</dbReference>
<evidence type="ECO:0000256" key="1">
    <source>
        <dbReference type="ARBA" id="ARBA00006432"/>
    </source>
</evidence>
<dbReference type="InterPro" id="IPR042099">
    <property type="entry name" value="ANL_N_sf"/>
</dbReference>
<dbReference type="GO" id="GO:0005524">
    <property type="term" value="F:ATP binding"/>
    <property type="evidence" value="ECO:0007669"/>
    <property type="project" value="UniProtKB-KW"/>
</dbReference>
<protein>
    <recommendedName>
        <fullName evidence="6">AMP-dependent synthetase/ligase domain-containing protein</fullName>
    </recommendedName>
</protein>
<dbReference type="PANTHER" id="PTHR43272">
    <property type="entry name" value="LONG-CHAIN-FATTY-ACID--COA LIGASE"/>
    <property type="match status" value="1"/>
</dbReference>
<dbReference type="SUPFAM" id="SSF56801">
    <property type="entry name" value="Acetyl-CoA synthetase-like"/>
    <property type="match status" value="1"/>
</dbReference>
<keyword evidence="4" id="KW-0067">ATP-binding</keyword>
<comment type="caution">
    <text evidence="7">The sequence shown here is derived from an EMBL/GenBank/DDBJ whole genome shotgun (WGS) entry which is preliminary data.</text>
</comment>
<keyword evidence="8" id="KW-1185">Reference proteome</keyword>
<accession>A0A8H4UHM5</accession>
<proteinExistence type="inferred from homology"/>
<dbReference type="Pfam" id="PF00501">
    <property type="entry name" value="AMP-binding"/>
    <property type="match status" value="1"/>
</dbReference>
<dbReference type="PANTHER" id="PTHR43272:SF83">
    <property type="entry name" value="ACYL-COA SYNTHETASE LONG-CHAIN, ISOFORM J"/>
    <property type="match status" value="1"/>
</dbReference>
<reference evidence="7" key="1">
    <citation type="journal article" date="2020" name="BMC Genomics">
        <title>Correction to: Identification and distribution of gene clusters required for synthesis of sphingolipid metabolism inhibitors in diverse species of the filamentous fungus Fusarium.</title>
        <authorList>
            <person name="Kim H.S."/>
            <person name="Lohmar J.M."/>
            <person name="Busman M."/>
            <person name="Brown D.W."/>
            <person name="Naumann T.A."/>
            <person name="Divon H.H."/>
            <person name="Lysoe E."/>
            <person name="Uhlig S."/>
            <person name="Proctor R.H."/>
        </authorList>
    </citation>
    <scope>NUCLEOTIDE SEQUENCE</scope>
    <source>
        <strain evidence="7">NRRL 22465</strain>
    </source>
</reference>
<organism evidence="7 8">
    <name type="scientific">Fusarium zealandicum</name>
    <dbReference type="NCBI Taxonomy" id="1053134"/>
    <lineage>
        <taxon>Eukaryota</taxon>
        <taxon>Fungi</taxon>
        <taxon>Dikarya</taxon>
        <taxon>Ascomycota</taxon>
        <taxon>Pezizomycotina</taxon>
        <taxon>Sordariomycetes</taxon>
        <taxon>Hypocreomycetidae</taxon>
        <taxon>Hypocreales</taxon>
        <taxon>Nectriaceae</taxon>
        <taxon>Fusarium</taxon>
        <taxon>Fusarium staphyleae species complex</taxon>
    </lineage>
</organism>
<dbReference type="InterPro" id="IPR020845">
    <property type="entry name" value="AMP-binding_CS"/>
</dbReference>
<keyword evidence="3" id="KW-0547">Nucleotide-binding</keyword>
<dbReference type="OrthoDB" id="1700726at2759"/>
<feature type="domain" description="AMP-dependent synthetase/ligase" evidence="6">
    <location>
        <begin position="109"/>
        <end position="516"/>
    </location>
</feature>